<accession>A0A6M3JQ89</accession>
<name>A0A6M3JQ89_9ZZZZ</name>
<gene>
    <name evidence="1" type="ORF">MM415A02819_0003</name>
</gene>
<protein>
    <submittedName>
        <fullName evidence="1">Uncharacterized protein</fullName>
    </submittedName>
</protein>
<dbReference type="AlphaFoldDB" id="A0A6M3JQ89"/>
<evidence type="ECO:0000313" key="1">
    <source>
        <dbReference type="EMBL" id="QJA72264.1"/>
    </source>
</evidence>
<dbReference type="EMBL" id="MT141937">
    <property type="protein sequence ID" value="QJA72264.1"/>
    <property type="molecule type" value="Genomic_DNA"/>
</dbReference>
<reference evidence="1" key="1">
    <citation type="submission" date="2020-03" db="EMBL/GenBank/DDBJ databases">
        <title>The deep terrestrial virosphere.</title>
        <authorList>
            <person name="Holmfeldt K."/>
            <person name="Nilsson E."/>
            <person name="Simone D."/>
            <person name="Lopez-Fernandez M."/>
            <person name="Wu X."/>
            <person name="de Brujin I."/>
            <person name="Lundin D."/>
            <person name="Andersson A."/>
            <person name="Bertilsson S."/>
            <person name="Dopson M."/>
        </authorList>
    </citation>
    <scope>NUCLEOTIDE SEQUENCE</scope>
    <source>
        <strain evidence="1">MM415A02819</strain>
    </source>
</reference>
<proteinExistence type="predicted"/>
<organism evidence="1">
    <name type="scientific">viral metagenome</name>
    <dbReference type="NCBI Taxonomy" id="1070528"/>
    <lineage>
        <taxon>unclassified sequences</taxon>
        <taxon>metagenomes</taxon>
        <taxon>organismal metagenomes</taxon>
    </lineage>
</organism>
<sequence length="128" mass="14533">MNQIVQMFKESNARMKKIMSGQFNVDHMNIAQREAEIMVKNCNVVMGFFQVASKNARTLKGLERMNIMDDTTAVDLMLGDPEIDKIKCPEKDDLILRCDCLDYSGQGHEECIGCEIGKVTKNMLLPTR</sequence>